<organism evidence="1 2">
    <name type="scientific">Methylobacterium variabile</name>
    <dbReference type="NCBI Taxonomy" id="298794"/>
    <lineage>
        <taxon>Bacteria</taxon>
        <taxon>Pseudomonadati</taxon>
        <taxon>Pseudomonadota</taxon>
        <taxon>Alphaproteobacteria</taxon>
        <taxon>Hyphomicrobiales</taxon>
        <taxon>Methylobacteriaceae</taxon>
        <taxon>Methylobacterium</taxon>
    </lineage>
</organism>
<keyword evidence="2" id="KW-1185">Reference proteome</keyword>
<dbReference type="AlphaFoldDB" id="A0A0J6SVI8"/>
<accession>A0A0J6SVI8</accession>
<dbReference type="RefSeq" id="WP_048444069.1">
    <property type="nucleotide sequence ID" value="NZ_LABY01000060.1"/>
</dbReference>
<gene>
    <name evidence="1" type="ORF">VQ02_10185</name>
</gene>
<reference evidence="1 2" key="1">
    <citation type="submission" date="2015-03" db="EMBL/GenBank/DDBJ databases">
        <title>Genome sequencing of Methylobacterium variabile DSM 16961.</title>
        <authorList>
            <person name="Chaudhry V."/>
            <person name="Patil P.B."/>
        </authorList>
    </citation>
    <scope>NUCLEOTIDE SEQUENCE [LARGE SCALE GENOMIC DNA]</scope>
    <source>
        <strain evidence="1 2">DSM 16961</strain>
    </source>
</reference>
<comment type="caution">
    <text evidence="1">The sequence shown here is derived from an EMBL/GenBank/DDBJ whole genome shotgun (WGS) entry which is preliminary data.</text>
</comment>
<evidence type="ECO:0000313" key="1">
    <source>
        <dbReference type="EMBL" id="KMO39300.1"/>
    </source>
</evidence>
<dbReference type="Proteomes" id="UP000035955">
    <property type="component" value="Unassembled WGS sequence"/>
</dbReference>
<dbReference type="PATRIC" id="fig|298794.3.peg.6632"/>
<protein>
    <submittedName>
        <fullName evidence="1">Uncharacterized protein</fullName>
    </submittedName>
</protein>
<name>A0A0J6SVI8_9HYPH</name>
<sequence>MKKPHRADLYLPRERLPAMSFDDAGDAACGKPVSGRIPETLDGGCRLYRPDFRQQARGETARGDHP</sequence>
<dbReference type="EMBL" id="LABY01000060">
    <property type="protein sequence ID" value="KMO39300.1"/>
    <property type="molecule type" value="Genomic_DNA"/>
</dbReference>
<proteinExistence type="predicted"/>
<evidence type="ECO:0000313" key="2">
    <source>
        <dbReference type="Proteomes" id="UP000035955"/>
    </source>
</evidence>